<organism evidence="1">
    <name type="scientific">Spirodela intermedia</name>
    <name type="common">Intermediate duckweed</name>
    <dbReference type="NCBI Taxonomy" id="51605"/>
    <lineage>
        <taxon>Eukaryota</taxon>
        <taxon>Viridiplantae</taxon>
        <taxon>Streptophyta</taxon>
        <taxon>Embryophyta</taxon>
        <taxon>Tracheophyta</taxon>
        <taxon>Spermatophyta</taxon>
        <taxon>Magnoliopsida</taxon>
        <taxon>Liliopsida</taxon>
        <taxon>Araceae</taxon>
        <taxon>Lemnoideae</taxon>
        <taxon>Spirodela</taxon>
    </lineage>
</organism>
<evidence type="ECO:0000313" key="1">
    <source>
        <dbReference type="EMBL" id="CAA2625544.1"/>
    </source>
</evidence>
<dbReference type="Gene3D" id="2.40.160.120">
    <property type="match status" value="1"/>
</dbReference>
<dbReference type="InterPro" id="IPR037239">
    <property type="entry name" value="OSBP_sf"/>
</dbReference>
<dbReference type="Gene3D" id="3.30.70.3490">
    <property type="match status" value="1"/>
</dbReference>
<dbReference type="FunFam" id="2.40.160.120:FF:000012">
    <property type="entry name" value="Oxysterol-binding protein-related protein 2A"/>
    <property type="match status" value="1"/>
</dbReference>
<dbReference type="GO" id="GO:0032934">
    <property type="term" value="F:sterol binding"/>
    <property type="evidence" value="ECO:0007669"/>
    <property type="project" value="TreeGrafter"/>
</dbReference>
<protein>
    <submittedName>
        <fullName evidence="1">Uncharacterized protein</fullName>
    </submittedName>
</protein>
<gene>
    <name evidence="1" type="ORF">SI7747_09011293</name>
</gene>
<dbReference type="Pfam" id="PF01237">
    <property type="entry name" value="Oxysterol_BP"/>
    <property type="match status" value="1"/>
</dbReference>
<dbReference type="Proteomes" id="UP001189122">
    <property type="component" value="Unassembled WGS sequence"/>
</dbReference>
<dbReference type="EMBL" id="CACRZD030000009">
    <property type="protein sequence ID" value="CAA6664904.1"/>
    <property type="molecule type" value="Genomic_DNA"/>
</dbReference>
<proteinExistence type="predicted"/>
<evidence type="ECO:0000313" key="2">
    <source>
        <dbReference type="Proteomes" id="UP001189122"/>
    </source>
</evidence>
<dbReference type="FunFam" id="3.30.70.3490:FF:000006">
    <property type="entry name" value="Oxysterol-binding protein-related protein 1C"/>
    <property type="match status" value="1"/>
</dbReference>
<name>A0A7I8J4C9_SPIIN</name>
<dbReference type="GO" id="GO:0016020">
    <property type="term" value="C:membrane"/>
    <property type="evidence" value="ECO:0007669"/>
    <property type="project" value="TreeGrafter"/>
</dbReference>
<sequence>MTGCANYPYVRRRRKLPDPIEKEKGVSLWSMIKDNIGKDLTKVCLPYLEYSYLIDRAYEWGKRILNLAAFAVSGYASTGGRSCKPFNPLLGETYEADYPDKGIRFISEKVSHHPMVVACHCEGGMAILGDSNLKSKFWGRSIQLDPVGVLTLEFDDGRSSTFFSLHPPPPPPPPPPPQVTTSIYNLILGKLYCDHYGTMRIQGSRQYSCKIKFKEQSIIDRNPHQVQGIVQDRSGRTVATLFGKWDESMRGHRSRPSSPRLPPSVAALQAGPHPTRYNLTRFAITLNELTPELKAKLPPTDSRRRPDQRCLEKGEYMTANAEKLRLEQRQRQEDAGEGWKPRWFARDKGGDTYRYVGGYWEARERGDWSSCPDIFGQVPADSFLDWQRD</sequence>
<dbReference type="GO" id="GO:0005829">
    <property type="term" value="C:cytosol"/>
    <property type="evidence" value="ECO:0007669"/>
    <property type="project" value="TreeGrafter"/>
</dbReference>
<reference evidence="1 2" key="1">
    <citation type="submission" date="2019-12" db="EMBL/GenBank/DDBJ databases">
        <authorList>
            <person name="Scholz U."/>
            <person name="Mascher M."/>
            <person name="Fiebig A."/>
        </authorList>
    </citation>
    <scope>NUCLEOTIDE SEQUENCE</scope>
</reference>
<dbReference type="PANTHER" id="PTHR10972:SF96">
    <property type="entry name" value="OXYSTEROL-BINDING PROTEIN-RELATED PROTEIN 1A-RELATED"/>
    <property type="match status" value="1"/>
</dbReference>
<accession>A0A7I8J4C9</accession>
<dbReference type="AlphaFoldDB" id="A0A7I8J4C9"/>
<dbReference type="PANTHER" id="PTHR10972">
    <property type="entry name" value="OXYSTEROL-BINDING PROTEIN-RELATED"/>
    <property type="match status" value="1"/>
</dbReference>
<dbReference type="InterPro" id="IPR000648">
    <property type="entry name" value="Oxysterol-bd"/>
</dbReference>
<dbReference type="SUPFAM" id="SSF144000">
    <property type="entry name" value="Oxysterol-binding protein-like"/>
    <property type="match status" value="1"/>
</dbReference>
<dbReference type="EMBL" id="LR743596">
    <property type="protein sequence ID" value="CAA2625544.1"/>
    <property type="molecule type" value="Genomic_DNA"/>
</dbReference>
<keyword evidence="2" id="KW-1185">Reference proteome</keyword>